<sequence>MTYSSQKARHTWRALPGVEGRWTCNREAWTENRTTTTWPFLDSDPPRTMTSKVFGYPCMRVSATPNGSFELFTAGPVLSLVMEDGRTTCDRYTERASLTWGSGAMAF</sequence>
<evidence type="ECO:0000313" key="2">
    <source>
        <dbReference type="Proteomes" id="UP001590950"/>
    </source>
</evidence>
<proteinExistence type="predicted"/>
<dbReference type="Proteomes" id="UP001590950">
    <property type="component" value="Unassembled WGS sequence"/>
</dbReference>
<gene>
    <name evidence="1" type="ORF">N7G274_006768</name>
</gene>
<reference evidence="1 2" key="1">
    <citation type="submission" date="2024-09" db="EMBL/GenBank/DDBJ databases">
        <title>Rethinking Asexuality: The Enigmatic Case of Functional Sexual Genes in Lepraria (Stereocaulaceae).</title>
        <authorList>
            <person name="Doellman M."/>
            <person name="Sun Y."/>
            <person name="Barcenas-Pena A."/>
            <person name="Lumbsch H.T."/>
            <person name="Grewe F."/>
        </authorList>
    </citation>
    <scope>NUCLEOTIDE SEQUENCE [LARGE SCALE GENOMIC DNA]</scope>
    <source>
        <strain evidence="1 2">Mercado 3170</strain>
    </source>
</reference>
<dbReference type="EMBL" id="JBEFKJ010000021">
    <property type="protein sequence ID" value="KAL2040325.1"/>
    <property type="molecule type" value="Genomic_DNA"/>
</dbReference>
<comment type="caution">
    <text evidence="1">The sequence shown here is derived from an EMBL/GenBank/DDBJ whole genome shotgun (WGS) entry which is preliminary data.</text>
</comment>
<keyword evidence="2" id="KW-1185">Reference proteome</keyword>
<organism evidence="1 2">
    <name type="scientific">Stereocaulon virgatum</name>
    <dbReference type="NCBI Taxonomy" id="373712"/>
    <lineage>
        <taxon>Eukaryota</taxon>
        <taxon>Fungi</taxon>
        <taxon>Dikarya</taxon>
        <taxon>Ascomycota</taxon>
        <taxon>Pezizomycotina</taxon>
        <taxon>Lecanoromycetes</taxon>
        <taxon>OSLEUM clade</taxon>
        <taxon>Lecanoromycetidae</taxon>
        <taxon>Lecanorales</taxon>
        <taxon>Lecanorineae</taxon>
        <taxon>Stereocaulaceae</taxon>
        <taxon>Stereocaulon</taxon>
    </lineage>
</organism>
<accession>A0ABR4A383</accession>
<protein>
    <submittedName>
        <fullName evidence="1">Uncharacterized protein</fullName>
    </submittedName>
</protein>
<evidence type="ECO:0000313" key="1">
    <source>
        <dbReference type="EMBL" id="KAL2040325.1"/>
    </source>
</evidence>
<name>A0ABR4A383_9LECA</name>